<evidence type="ECO:0000313" key="1">
    <source>
        <dbReference type="EMBL" id="KAJ5183690.1"/>
    </source>
</evidence>
<reference evidence="1" key="2">
    <citation type="journal article" date="2023" name="IMA Fungus">
        <title>Comparative genomic study of the Penicillium genus elucidates a diverse pangenome and 15 lateral gene transfer events.</title>
        <authorList>
            <person name="Petersen C."/>
            <person name="Sorensen T."/>
            <person name="Nielsen M.R."/>
            <person name="Sondergaard T.E."/>
            <person name="Sorensen J.L."/>
            <person name="Fitzpatrick D.A."/>
            <person name="Frisvad J.C."/>
            <person name="Nielsen K.L."/>
        </authorList>
    </citation>
    <scope>NUCLEOTIDE SEQUENCE</scope>
    <source>
        <strain evidence="1">IBT 21917</strain>
    </source>
</reference>
<evidence type="ECO:0000313" key="2">
    <source>
        <dbReference type="Proteomes" id="UP001146351"/>
    </source>
</evidence>
<keyword evidence="2" id="KW-1185">Reference proteome</keyword>
<comment type="caution">
    <text evidence="1">The sequence shown here is derived from an EMBL/GenBank/DDBJ whole genome shotgun (WGS) entry which is preliminary data.</text>
</comment>
<organism evidence="1 2">
    <name type="scientific">Penicillium capsulatum</name>
    <dbReference type="NCBI Taxonomy" id="69766"/>
    <lineage>
        <taxon>Eukaryota</taxon>
        <taxon>Fungi</taxon>
        <taxon>Dikarya</taxon>
        <taxon>Ascomycota</taxon>
        <taxon>Pezizomycotina</taxon>
        <taxon>Eurotiomycetes</taxon>
        <taxon>Eurotiomycetidae</taxon>
        <taxon>Eurotiales</taxon>
        <taxon>Aspergillaceae</taxon>
        <taxon>Penicillium</taxon>
    </lineage>
</organism>
<sequence>MFWQSPGGVKVLTIQSTGALTHPKAVAATRTMHRNRINKMTRSKTDIKLSLELLDSSIHSLMAADNSPLQERNQAVIKASQQLLKSRVDEVLEEITLSLDGLLADDGDSEDEVIEDTSSKVRDAAEAQERSRSVRNYENIGSFEFDKTKLVEKMDDSGCDKFCIKKEARREYILIDDE</sequence>
<dbReference type="EMBL" id="JAPQKO010000001">
    <property type="protein sequence ID" value="KAJ5183690.1"/>
    <property type="molecule type" value="Genomic_DNA"/>
</dbReference>
<reference evidence="1" key="1">
    <citation type="submission" date="2022-11" db="EMBL/GenBank/DDBJ databases">
        <authorList>
            <person name="Petersen C."/>
        </authorList>
    </citation>
    <scope>NUCLEOTIDE SEQUENCE</scope>
    <source>
        <strain evidence="1">IBT 21917</strain>
    </source>
</reference>
<protein>
    <submittedName>
        <fullName evidence="1">Uncharacterized protein</fullName>
    </submittedName>
</protein>
<proteinExistence type="predicted"/>
<accession>A0A9W9IVB0</accession>
<name>A0A9W9IVB0_9EURO</name>
<dbReference type="Proteomes" id="UP001146351">
    <property type="component" value="Unassembled WGS sequence"/>
</dbReference>
<gene>
    <name evidence="1" type="ORF">N7492_001306</name>
</gene>
<dbReference type="AlphaFoldDB" id="A0A9W9IVB0"/>